<sequence>MLAFVGCKKAEEQRPLNFFTVNFDTQGGHEIAPQKVQEGQYLSVPDLPEKDGYSFVAWKLGDTQYNFGIPVTSSITLTAQWSRNPYFTVHFDTDGGNEVKAVEVDESDFLTAPTPPQKEQAVFDGWYVDGKPFDFSAAIQKDITLKARWINKLNLHAEVLSAPNTFWWGKGGNYYDTFDAMKCFDQLTIDHLLTISNLNFKDMMTIVGFGLSNYDASTVDESKYPSNQLAIQYTAYPAKVAAGEQYLVMYKAPKSFGPTWNTDSLSFTHEVQLKSIAITNNAYAYLSMLKGDAMGKKFGPDDWFKVTIEGYNAKGEKVGEVEAALAEHGHIVDDWKAVDLSALGKVKKLTFNLASSDPAARPPGDFNTPFYICLKDILYY</sequence>
<evidence type="ECO:0000313" key="2">
    <source>
        <dbReference type="EMBL" id="BDD00473.1"/>
    </source>
</evidence>
<comment type="subcellular location">
    <subcellularLocation>
        <location evidence="1">Cell envelope</location>
    </subcellularLocation>
</comment>
<protein>
    <recommendedName>
        <fullName evidence="4">Repeat protein</fullName>
    </recommendedName>
</protein>
<proteinExistence type="predicted"/>
<dbReference type="InterPro" id="IPR013378">
    <property type="entry name" value="InlB-like_B-rpt"/>
</dbReference>
<dbReference type="InterPro" id="IPR042229">
    <property type="entry name" value="Listeria/Bacterioides_rpt_sf"/>
</dbReference>
<evidence type="ECO:0000313" key="3">
    <source>
        <dbReference type="Proteomes" id="UP001354989"/>
    </source>
</evidence>
<dbReference type="Pfam" id="PF09479">
    <property type="entry name" value="Flg_new"/>
    <property type="match status" value="2"/>
</dbReference>
<keyword evidence="3" id="KW-1185">Reference proteome</keyword>
<dbReference type="Pfam" id="PF14717">
    <property type="entry name" value="DUF4465"/>
    <property type="match status" value="1"/>
</dbReference>
<dbReference type="Gene3D" id="2.60.120.1350">
    <property type="entry name" value="Protein of unknown function DUF4465"/>
    <property type="match status" value="1"/>
</dbReference>
<evidence type="ECO:0000256" key="1">
    <source>
        <dbReference type="ARBA" id="ARBA00004196"/>
    </source>
</evidence>
<keyword evidence="2" id="KW-0614">Plasmid</keyword>
<gene>
    <name evidence="2" type="ORF">PEPS_27530</name>
</gene>
<dbReference type="EMBL" id="AP025293">
    <property type="protein sequence ID" value="BDD00473.1"/>
    <property type="molecule type" value="Genomic_DNA"/>
</dbReference>
<evidence type="ECO:0008006" key="4">
    <source>
        <dbReference type="Google" id="ProtNLM"/>
    </source>
</evidence>
<name>A0ABM7VHN3_9BACT</name>
<geneLocation type="plasmid" evidence="2 3">
    <name>pPP1</name>
</geneLocation>
<dbReference type="Gene3D" id="2.60.40.4270">
    <property type="entry name" value="Listeria-Bacteroides repeat domain"/>
    <property type="match status" value="2"/>
</dbReference>
<dbReference type="Proteomes" id="UP001354989">
    <property type="component" value="Plasmid pPP1"/>
</dbReference>
<dbReference type="InterPro" id="IPR027828">
    <property type="entry name" value="DUF4465"/>
</dbReference>
<organism evidence="2 3">
    <name type="scientific">Persicobacter psychrovividus</name>
    <dbReference type="NCBI Taxonomy" id="387638"/>
    <lineage>
        <taxon>Bacteria</taxon>
        <taxon>Pseudomonadati</taxon>
        <taxon>Bacteroidota</taxon>
        <taxon>Cytophagia</taxon>
        <taxon>Cytophagales</taxon>
        <taxon>Persicobacteraceae</taxon>
        <taxon>Persicobacter</taxon>
    </lineage>
</organism>
<accession>A0ABM7VHN3</accession>
<reference evidence="2 3" key="1">
    <citation type="submission" date="2021-12" db="EMBL/GenBank/DDBJ databases">
        <title>Genome sequencing of bacteria with rrn-lacking chromosome and rrn-plasmid.</title>
        <authorList>
            <person name="Anda M."/>
            <person name="Iwasaki W."/>
        </authorList>
    </citation>
    <scope>NUCLEOTIDE SEQUENCE [LARGE SCALE GENOMIC DNA]</scope>
    <source>
        <strain evidence="2 3">NBRC 101262</strain>
        <plasmid evidence="2 3">pPP1</plasmid>
    </source>
</reference>